<reference evidence="2" key="2">
    <citation type="journal article" date="2021" name="PeerJ">
        <title>Extensive microbial diversity within the chicken gut microbiome revealed by metagenomics and culture.</title>
        <authorList>
            <person name="Gilroy R."/>
            <person name="Ravi A."/>
            <person name="Getino M."/>
            <person name="Pursley I."/>
            <person name="Horton D.L."/>
            <person name="Alikhan N.F."/>
            <person name="Baker D."/>
            <person name="Gharbi K."/>
            <person name="Hall N."/>
            <person name="Watson M."/>
            <person name="Adriaenssens E.M."/>
            <person name="Foster-Nyarko E."/>
            <person name="Jarju S."/>
            <person name="Secka A."/>
            <person name="Antonio M."/>
            <person name="Oren A."/>
            <person name="Chaudhuri R.R."/>
            <person name="La Ragione R."/>
            <person name="Hildebrand F."/>
            <person name="Pallen M.J."/>
        </authorList>
    </citation>
    <scope>NUCLEOTIDE SEQUENCE</scope>
    <source>
        <strain evidence="2">ChiBcolR7-354</strain>
    </source>
</reference>
<dbReference type="AlphaFoldDB" id="A0A9D0ZG81"/>
<name>A0A9D0ZG81_9FIRM</name>
<reference evidence="2" key="1">
    <citation type="submission" date="2020-10" db="EMBL/GenBank/DDBJ databases">
        <authorList>
            <person name="Gilroy R."/>
        </authorList>
    </citation>
    <scope>NUCLEOTIDE SEQUENCE</scope>
    <source>
        <strain evidence="2">ChiBcolR7-354</strain>
    </source>
</reference>
<accession>A0A9D0ZG81</accession>
<dbReference type="EMBL" id="DVGA01000056">
    <property type="protein sequence ID" value="HIQ78764.1"/>
    <property type="molecule type" value="Genomic_DNA"/>
</dbReference>
<feature type="domain" description="VTC" evidence="1">
    <location>
        <begin position="16"/>
        <end position="233"/>
    </location>
</feature>
<dbReference type="Proteomes" id="UP000824262">
    <property type="component" value="Unassembled WGS sequence"/>
</dbReference>
<comment type="caution">
    <text evidence="2">The sequence shown here is derived from an EMBL/GenBank/DDBJ whole genome shotgun (WGS) entry which is preliminary data.</text>
</comment>
<sequence>MRKAGGVVPGLNTVMRQEKKYAIDIAQGAVLSAKLARIMIPDEHNGPEGYVIRSMYFDTPGDSDYNDKVEGLELRRKLRLRIYDPAQGFAMLEMKQKSGPYQLKRSLRLTREDAQRLARGDYSPLLGYPEPFAAECYELMATRCYRPKTVVEYDRTAYIARENHIRITFDRRIRASESDMELFAPCPAYSPVMDPFGLVLEVKYNGFILSYIKDLLNSVHRPEVSVSKYCLARSFTLGAMD</sequence>
<dbReference type="GO" id="GO:0006799">
    <property type="term" value="P:polyphosphate biosynthetic process"/>
    <property type="evidence" value="ECO:0007669"/>
    <property type="project" value="UniProtKB-ARBA"/>
</dbReference>
<proteinExistence type="predicted"/>
<evidence type="ECO:0000313" key="2">
    <source>
        <dbReference type="EMBL" id="HIQ78764.1"/>
    </source>
</evidence>
<dbReference type="Gene3D" id="3.20.100.30">
    <property type="entry name" value="VTC, catalytic tunnel domain"/>
    <property type="match status" value="1"/>
</dbReference>
<dbReference type="Pfam" id="PF09359">
    <property type="entry name" value="VTC"/>
    <property type="match status" value="1"/>
</dbReference>
<dbReference type="InterPro" id="IPR042267">
    <property type="entry name" value="VTC_sf"/>
</dbReference>
<evidence type="ECO:0000259" key="1">
    <source>
        <dbReference type="Pfam" id="PF09359"/>
    </source>
</evidence>
<gene>
    <name evidence="2" type="ORF">IAB77_05835</name>
</gene>
<protein>
    <submittedName>
        <fullName evidence="2">Polyphosphate polymerase domain-containing protein</fullName>
    </submittedName>
</protein>
<dbReference type="InterPro" id="IPR018966">
    <property type="entry name" value="VTC_domain"/>
</dbReference>
<organism evidence="2 3">
    <name type="scientific">Candidatus Scatomorpha intestinavium</name>
    <dbReference type="NCBI Taxonomy" id="2840922"/>
    <lineage>
        <taxon>Bacteria</taxon>
        <taxon>Bacillati</taxon>
        <taxon>Bacillota</taxon>
        <taxon>Clostridia</taxon>
        <taxon>Eubacteriales</taxon>
        <taxon>Candidatus Scatomorpha</taxon>
    </lineage>
</organism>
<dbReference type="CDD" id="cd07750">
    <property type="entry name" value="PolyPPase_VTC_like"/>
    <property type="match status" value="1"/>
</dbReference>
<evidence type="ECO:0000313" key="3">
    <source>
        <dbReference type="Proteomes" id="UP000824262"/>
    </source>
</evidence>